<gene>
    <name evidence="4" type="ORF">GCM10009613_49790</name>
</gene>
<evidence type="ECO:0000313" key="5">
    <source>
        <dbReference type="Proteomes" id="UP001501414"/>
    </source>
</evidence>
<dbReference type="PANTHER" id="PTHR30163">
    <property type="entry name" value="MEMBRANE-BOUND LYTIC MUREIN TRANSGLYCOSYLASE B"/>
    <property type="match status" value="1"/>
</dbReference>
<dbReference type="Gene3D" id="1.10.530.10">
    <property type="match status" value="1"/>
</dbReference>
<evidence type="ECO:0000313" key="4">
    <source>
        <dbReference type="EMBL" id="GAA1397305.1"/>
    </source>
</evidence>
<evidence type="ECO:0000256" key="2">
    <source>
        <dbReference type="SAM" id="Phobius"/>
    </source>
</evidence>
<keyword evidence="2" id="KW-0472">Membrane</keyword>
<evidence type="ECO:0000259" key="3">
    <source>
        <dbReference type="Pfam" id="PF13406"/>
    </source>
</evidence>
<feature type="region of interest" description="Disordered" evidence="1">
    <location>
        <begin position="42"/>
        <end position="66"/>
    </location>
</feature>
<evidence type="ECO:0000256" key="1">
    <source>
        <dbReference type="SAM" id="MobiDB-lite"/>
    </source>
</evidence>
<dbReference type="Proteomes" id="UP001501414">
    <property type="component" value="Unassembled WGS sequence"/>
</dbReference>
<protein>
    <recommendedName>
        <fullName evidence="3">Transglycosylase SLT domain-containing protein</fullName>
    </recommendedName>
</protein>
<dbReference type="InterPro" id="IPR031304">
    <property type="entry name" value="SLT_2"/>
</dbReference>
<keyword evidence="2" id="KW-1133">Transmembrane helix</keyword>
<keyword evidence="5" id="KW-1185">Reference proteome</keyword>
<reference evidence="5" key="1">
    <citation type="journal article" date="2019" name="Int. J. Syst. Evol. Microbiol.">
        <title>The Global Catalogue of Microorganisms (GCM) 10K type strain sequencing project: providing services to taxonomists for standard genome sequencing and annotation.</title>
        <authorList>
            <consortium name="The Broad Institute Genomics Platform"/>
            <consortium name="The Broad Institute Genome Sequencing Center for Infectious Disease"/>
            <person name="Wu L."/>
            <person name="Ma J."/>
        </authorList>
    </citation>
    <scope>NUCLEOTIDE SEQUENCE [LARGE SCALE GENOMIC DNA]</scope>
    <source>
        <strain evidence="5">JCM 11896</strain>
    </source>
</reference>
<dbReference type="Pfam" id="PF13406">
    <property type="entry name" value="SLT_2"/>
    <property type="match status" value="1"/>
</dbReference>
<dbReference type="InterPro" id="IPR023346">
    <property type="entry name" value="Lysozyme-like_dom_sf"/>
</dbReference>
<accession>A0ABP4IRN0</accession>
<organism evidence="4 5">
    <name type="scientific">Pseudonocardia kongjuensis</name>
    <dbReference type="NCBI Taxonomy" id="102227"/>
    <lineage>
        <taxon>Bacteria</taxon>
        <taxon>Bacillati</taxon>
        <taxon>Actinomycetota</taxon>
        <taxon>Actinomycetes</taxon>
        <taxon>Pseudonocardiales</taxon>
        <taxon>Pseudonocardiaceae</taxon>
        <taxon>Pseudonocardia</taxon>
    </lineage>
</organism>
<dbReference type="PANTHER" id="PTHR30163:SF8">
    <property type="entry name" value="LYTIC MUREIN TRANSGLYCOSYLASE"/>
    <property type="match status" value="1"/>
</dbReference>
<comment type="caution">
    <text evidence="4">The sequence shown here is derived from an EMBL/GenBank/DDBJ whole genome shotgun (WGS) entry which is preliminary data.</text>
</comment>
<feature type="transmembrane region" description="Helical" evidence="2">
    <location>
        <begin position="12"/>
        <end position="35"/>
    </location>
</feature>
<keyword evidence="2" id="KW-0812">Transmembrane</keyword>
<feature type="region of interest" description="Disordered" evidence="1">
    <location>
        <begin position="132"/>
        <end position="154"/>
    </location>
</feature>
<feature type="domain" description="Transglycosylase SLT" evidence="3">
    <location>
        <begin position="167"/>
        <end position="208"/>
    </location>
</feature>
<sequence>MLPVGTVDGVRIRSLAAGVGGILALVLLVALGLLVTGPGPGGPGRTPVDRDSPPPAAATLPDGTDPVAWAGATAPGADIPERTLQAYANAELRQRERTPECRVGWATLAGIGRIESRHGTLRDAQVLPDGRVQPPVVGIPLDGTNGTRLVPDTDGGRLDGDPDLDRAVGPMQFLPETWERHGADGNGDGVADPHQIDDAALAAAGYLCSGDRDVTDAGDWWDGVLAYNASGEYARDVWSAAAEYAARTAPAGDAR</sequence>
<dbReference type="InterPro" id="IPR043426">
    <property type="entry name" value="MltB-like"/>
</dbReference>
<dbReference type="CDD" id="cd13399">
    <property type="entry name" value="Slt35-like"/>
    <property type="match status" value="1"/>
</dbReference>
<name>A0ABP4IRN0_9PSEU</name>
<dbReference type="SUPFAM" id="SSF53955">
    <property type="entry name" value="Lysozyme-like"/>
    <property type="match status" value="1"/>
</dbReference>
<dbReference type="EMBL" id="BAAAJK010000034">
    <property type="protein sequence ID" value="GAA1397305.1"/>
    <property type="molecule type" value="Genomic_DNA"/>
</dbReference>
<proteinExistence type="predicted"/>